<organism evidence="1 2">
    <name type="scientific">Limosilactobacillus allomucosae</name>
    <dbReference type="NCBI Taxonomy" id="3142938"/>
    <lineage>
        <taxon>Bacteria</taxon>
        <taxon>Bacillati</taxon>
        <taxon>Bacillota</taxon>
        <taxon>Bacilli</taxon>
        <taxon>Lactobacillales</taxon>
        <taxon>Lactobacillaceae</taxon>
        <taxon>Limosilactobacillus</taxon>
    </lineage>
</organism>
<gene>
    <name evidence="1" type="ORF">AAVZ08_02035</name>
</gene>
<proteinExistence type="predicted"/>
<comment type="caution">
    <text evidence="1">The sequence shown here is derived from an EMBL/GenBank/DDBJ whole genome shotgun (WGS) entry which is preliminary data.</text>
</comment>
<sequence>MKTSVEKMVIAMLKDYPRLDQKIKDRREELKRFDWSTDENVGGGRAQNRPWTYYDALIDRWQQDDQINAWQREKAVISDCYNHADEDTQLIIRSVYFGRGETIRSLITTDQLYCSLKTAYAKRNHFIEDVARRLHILFL</sequence>
<protein>
    <submittedName>
        <fullName evidence="1">Transcriptional regulator</fullName>
    </submittedName>
</protein>
<name>A0ABV0I2N1_9LACO</name>
<dbReference type="EMBL" id="JBCNVT010000001">
    <property type="protein sequence ID" value="MEO5285417.1"/>
    <property type="molecule type" value="Genomic_DNA"/>
</dbReference>
<evidence type="ECO:0000313" key="2">
    <source>
        <dbReference type="Proteomes" id="UP001456307"/>
    </source>
</evidence>
<dbReference type="RefSeq" id="WP_347985266.1">
    <property type="nucleotide sequence ID" value="NZ_JBCNVT010000001.1"/>
</dbReference>
<dbReference type="InterPro" id="IPR006523">
    <property type="entry name" value="RinA"/>
</dbReference>
<keyword evidence="2" id="KW-1185">Reference proteome</keyword>
<accession>A0ABV0I2N1</accession>
<dbReference type="NCBIfam" id="TIGR01636">
    <property type="entry name" value="phage_rinA"/>
    <property type="match status" value="1"/>
</dbReference>
<dbReference type="Proteomes" id="UP001456307">
    <property type="component" value="Unassembled WGS sequence"/>
</dbReference>
<evidence type="ECO:0000313" key="1">
    <source>
        <dbReference type="EMBL" id="MEO5285417.1"/>
    </source>
</evidence>
<reference evidence="1 2" key="1">
    <citation type="submission" date="2024-04" db="EMBL/GenBank/DDBJ databases">
        <title>Limosilactobacillus allomucosae sp. nov., a novel species isolated from wild boar faecal samples as potential probiotics for domestic pigs.</title>
        <authorList>
            <person name="Chen B."/>
        </authorList>
    </citation>
    <scope>NUCLEOTIDE SEQUENCE [LARGE SCALE GENOMIC DNA]</scope>
    <source>
        <strain evidence="1 2">WILCCON 0055</strain>
    </source>
</reference>